<gene>
    <name evidence="2" type="ORF">PCASD_02166</name>
</gene>
<dbReference type="PANTHER" id="PTHR45992">
    <property type="entry name" value="EUKARYOTIC ELONGATION FACTOR 2 KINASE-RELATED"/>
    <property type="match status" value="1"/>
</dbReference>
<feature type="compositionally biased region" description="Polar residues" evidence="1">
    <location>
        <begin position="224"/>
        <end position="236"/>
    </location>
</feature>
<evidence type="ECO:0000313" key="3">
    <source>
        <dbReference type="Proteomes" id="UP000235392"/>
    </source>
</evidence>
<feature type="compositionally biased region" description="Polar residues" evidence="1">
    <location>
        <begin position="1"/>
        <end position="60"/>
    </location>
</feature>
<feature type="compositionally biased region" description="Low complexity" evidence="1">
    <location>
        <begin position="73"/>
        <end position="89"/>
    </location>
</feature>
<dbReference type="AlphaFoldDB" id="A0A2N5VI31"/>
<dbReference type="GO" id="GO:0031037">
    <property type="term" value="P:myosin II filament disassembly"/>
    <property type="evidence" value="ECO:0007669"/>
    <property type="project" value="TreeGrafter"/>
</dbReference>
<feature type="compositionally biased region" description="Basic residues" evidence="1">
    <location>
        <begin position="238"/>
        <end position="249"/>
    </location>
</feature>
<dbReference type="PANTHER" id="PTHR45992:SF2">
    <property type="entry name" value="EUKARYOTIC ELONGATION FACTOR 2 KINASE"/>
    <property type="match status" value="1"/>
</dbReference>
<dbReference type="GO" id="GO:1903013">
    <property type="term" value="P:response to differentiation-inducing factor 1"/>
    <property type="evidence" value="ECO:0007669"/>
    <property type="project" value="TreeGrafter"/>
</dbReference>
<feature type="compositionally biased region" description="Polar residues" evidence="1">
    <location>
        <begin position="250"/>
        <end position="259"/>
    </location>
</feature>
<dbReference type="InterPro" id="IPR051852">
    <property type="entry name" value="Alpha-type_PK"/>
</dbReference>
<feature type="region of interest" description="Disordered" evidence="1">
    <location>
        <begin position="1"/>
        <end position="95"/>
    </location>
</feature>
<comment type="caution">
    <text evidence="2">The sequence shown here is derived from an EMBL/GenBank/DDBJ whole genome shotgun (WGS) entry which is preliminary data.</text>
</comment>
<dbReference type="Proteomes" id="UP000235392">
    <property type="component" value="Unassembled WGS sequence"/>
</dbReference>
<accession>A0A2N5VI31</accession>
<protein>
    <submittedName>
        <fullName evidence="2">Uncharacterized protein</fullName>
    </submittedName>
</protein>
<evidence type="ECO:0000256" key="1">
    <source>
        <dbReference type="SAM" id="MobiDB-lite"/>
    </source>
</evidence>
<sequence>MSQNNSNTTSRPTTLNRNFNAPHNRITTTTTPFSFQRNATFPLPNKSTLSNTTSDNNEYFQNAVKAKRKKTTPKSPYPKTKPAQSSSKNPNPPPSPKELFIDCGFAFYQNNKLKNNTGILNVKEKVNLTNPNLFDDLMESLWNVFAQELVTKSLVDRFPDTVNQYLSLSQGKSRLTSQEALIYVIRNSAKKKAFQIDLTYQHPDFEPTSGSDSSEKSSSDEDIQVTNSSSRQQQQPKVIKKSLPSRRHTISSTNQPSSPENDKMETRWALGGLACTMPRAPNCGLLTQLRALGERTPYSVLINNNDGWINAQRLLFDIPTTPRRGNLKADSEPITLMNVHPI</sequence>
<dbReference type="EMBL" id="PGCI01000015">
    <property type="protein sequence ID" value="PLW49654.1"/>
    <property type="molecule type" value="Genomic_DNA"/>
</dbReference>
<dbReference type="GO" id="GO:0004674">
    <property type="term" value="F:protein serine/threonine kinase activity"/>
    <property type="evidence" value="ECO:0007669"/>
    <property type="project" value="TreeGrafter"/>
</dbReference>
<proteinExistence type="predicted"/>
<evidence type="ECO:0000313" key="2">
    <source>
        <dbReference type="EMBL" id="PLW49654.1"/>
    </source>
</evidence>
<organism evidence="2 3">
    <name type="scientific">Puccinia coronata f. sp. avenae</name>
    <dbReference type="NCBI Taxonomy" id="200324"/>
    <lineage>
        <taxon>Eukaryota</taxon>
        <taxon>Fungi</taxon>
        <taxon>Dikarya</taxon>
        <taxon>Basidiomycota</taxon>
        <taxon>Pucciniomycotina</taxon>
        <taxon>Pucciniomycetes</taxon>
        <taxon>Pucciniales</taxon>
        <taxon>Pucciniaceae</taxon>
        <taxon>Puccinia</taxon>
    </lineage>
</organism>
<name>A0A2N5VI31_9BASI</name>
<reference evidence="2 3" key="1">
    <citation type="submission" date="2017-11" db="EMBL/GenBank/DDBJ databases">
        <title>De novo assembly and phasing of dikaryotic genomes from two isolates of Puccinia coronata f. sp. avenae, the causal agent of oat crown rust.</title>
        <authorList>
            <person name="Miller M.E."/>
            <person name="Zhang Y."/>
            <person name="Omidvar V."/>
            <person name="Sperschneider J."/>
            <person name="Schwessinger B."/>
            <person name="Raley C."/>
            <person name="Palmer J.M."/>
            <person name="Garnica D."/>
            <person name="Upadhyaya N."/>
            <person name="Rathjen J."/>
            <person name="Taylor J.M."/>
            <person name="Park R.F."/>
            <person name="Dodds P.N."/>
            <person name="Hirsch C.D."/>
            <person name="Kianian S.F."/>
            <person name="Figueroa M."/>
        </authorList>
    </citation>
    <scope>NUCLEOTIDE SEQUENCE [LARGE SCALE GENOMIC DNA]</scope>
    <source>
        <strain evidence="2">12SD80</strain>
    </source>
</reference>
<feature type="region of interest" description="Disordered" evidence="1">
    <location>
        <begin position="203"/>
        <end position="263"/>
    </location>
</feature>